<keyword evidence="4" id="KW-1185">Reference proteome</keyword>
<evidence type="ECO:0000259" key="2">
    <source>
        <dbReference type="PROSITE" id="PS50968"/>
    </source>
</evidence>
<dbReference type="Pfam" id="PF00364">
    <property type="entry name" value="Biotin_lipoyl"/>
    <property type="match status" value="1"/>
</dbReference>
<dbReference type="InterPro" id="IPR000089">
    <property type="entry name" value="Biotin_lipoyl"/>
</dbReference>
<dbReference type="InterPro" id="IPR011053">
    <property type="entry name" value="Single_hybrid_motif"/>
</dbReference>
<evidence type="ECO:0000256" key="1">
    <source>
        <dbReference type="ARBA" id="ARBA00023267"/>
    </source>
</evidence>
<dbReference type="RefSeq" id="WP_073587761.1">
    <property type="nucleotide sequence ID" value="NZ_FRFD01000003.1"/>
</dbReference>
<evidence type="ECO:0000313" key="3">
    <source>
        <dbReference type="EMBL" id="SHO46024.1"/>
    </source>
</evidence>
<protein>
    <submittedName>
        <fullName evidence="3">Biotin-requiring enzyme</fullName>
    </submittedName>
</protein>
<dbReference type="EMBL" id="FRFD01000003">
    <property type="protein sequence ID" value="SHO46024.1"/>
    <property type="molecule type" value="Genomic_DNA"/>
</dbReference>
<dbReference type="PROSITE" id="PS50968">
    <property type="entry name" value="BIOTINYL_LIPOYL"/>
    <property type="match status" value="1"/>
</dbReference>
<dbReference type="FunFam" id="2.40.50.100:FF:000003">
    <property type="entry name" value="Acetyl-CoA carboxylase biotin carboxyl carrier protein"/>
    <property type="match status" value="1"/>
</dbReference>
<name>A0A1M7Y2C2_9FIRM</name>
<dbReference type="Proteomes" id="UP000184612">
    <property type="component" value="Unassembled WGS sequence"/>
</dbReference>
<accession>A0A1M7Y2C2</accession>
<dbReference type="InterPro" id="IPR050709">
    <property type="entry name" value="Biotin_Carboxyl_Carrier/Decarb"/>
</dbReference>
<dbReference type="PANTHER" id="PTHR45266">
    <property type="entry name" value="OXALOACETATE DECARBOXYLASE ALPHA CHAIN"/>
    <property type="match status" value="1"/>
</dbReference>
<dbReference type="PANTHER" id="PTHR45266:SF3">
    <property type="entry name" value="OXALOACETATE DECARBOXYLASE ALPHA CHAIN"/>
    <property type="match status" value="1"/>
</dbReference>
<dbReference type="CDD" id="cd06850">
    <property type="entry name" value="biotinyl_domain"/>
    <property type="match status" value="1"/>
</dbReference>
<evidence type="ECO:0000313" key="4">
    <source>
        <dbReference type="Proteomes" id="UP000184612"/>
    </source>
</evidence>
<organism evidence="3 4">
    <name type="scientific">Anaerocolumna xylanovorans DSM 12503</name>
    <dbReference type="NCBI Taxonomy" id="1121345"/>
    <lineage>
        <taxon>Bacteria</taxon>
        <taxon>Bacillati</taxon>
        <taxon>Bacillota</taxon>
        <taxon>Clostridia</taxon>
        <taxon>Lachnospirales</taxon>
        <taxon>Lachnospiraceae</taxon>
        <taxon>Anaerocolumna</taxon>
    </lineage>
</organism>
<dbReference type="Gene3D" id="2.40.50.100">
    <property type="match status" value="1"/>
</dbReference>
<gene>
    <name evidence="3" type="ORF">SAMN02745217_01141</name>
</gene>
<proteinExistence type="predicted"/>
<reference evidence="3 4" key="1">
    <citation type="submission" date="2016-12" db="EMBL/GenBank/DDBJ databases">
        <authorList>
            <person name="Song W.-J."/>
            <person name="Kurnit D.M."/>
        </authorList>
    </citation>
    <scope>NUCLEOTIDE SEQUENCE [LARGE SCALE GENOMIC DNA]</scope>
    <source>
        <strain evidence="3 4">DSM 12503</strain>
    </source>
</reference>
<dbReference type="SUPFAM" id="SSF51230">
    <property type="entry name" value="Single hybrid motif"/>
    <property type="match status" value="1"/>
</dbReference>
<feature type="domain" description="Lipoyl-binding" evidence="2">
    <location>
        <begin position="48"/>
        <end position="125"/>
    </location>
</feature>
<sequence length="128" mass="14246">MVYEVILGKTRYGIEVDDNMVCIVDEREAIVPDSAEDKDGIGDGLPDFVFDDSSNKEQIISPMQGRIIAVHVAEGQRVEKNDIVATLESMKMEINVFAHRNGVVGKILVKEGCTVKNQETLMSIEYDQ</sequence>
<dbReference type="STRING" id="1121345.SAMN02745217_01141"/>
<keyword evidence="1" id="KW-0092">Biotin</keyword>
<dbReference type="AlphaFoldDB" id="A0A1M7Y2C2"/>